<comment type="caution">
    <text evidence="3">The sequence shown here is derived from an EMBL/GenBank/DDBJ whole genome shotgun (WGS) entry which is preliminary data.</text>
</comment>
<evidence type="ECO:0000313" key="4">
    <source>
        <dbReference type="Proteomes" id="UP000051096"/>
    </source>
</evidence>
<sequence>MKRVKNVYYVALVLLLCLPAYGLVVRTGDDVTIGAGEVVDDDLIVFAQEINIQGTVRGDIIAFGQNVNIGGTVSGTVFTGASDIKISTKRVNSVWAAGGTVDICGMVDHNVITAGGNLDLCEGARIGKELHAYGGRLDLRGAVSGMTKGGIGTFTMSGSSGGVQLEAGTVTLYSSARVFGDFVVESEKEPEIAEGAVITGETRFEMPEKVEEAEEVGSALVAAIAFFVAFVRIVIFITKVIVGIVLIALLYGFVRRIMDTLIKKPWQSLGWGFLGLIVIPVAVVILFVIMIGFPFAVLGLYIYSIITYLASVVVGLVIGEKIIRLFKKKGAISPYLSFLVGIVILFVVSFIPILNVIVTLLVILFGAGALLLGSWQLCKDMRAKKLI</sequence>
<dbReference type="Pfam" id="PF26514">
    <property type="entry name" value="DUF8173"/>
    <property type="match status" value="1"/>
</dbReference>
<feature type="transmembrane region" description="Helical" evidence="1">
    <location>
        <begin position="331"/>
        <end position="351"/>
    </location>
</feature>
<keyword evidence="1" id="KW-0472">Membrane</keyword>
<dbReference type="EMBL" id="LJUO01000113">
    <property type="protein sequence ID" value="KPK69752.1"/>
    <property type="molecule type" value="Genomic_DNA"/>
</dbReference>
<accession>A0A0S8G9I3</accession>
<protein>
    <recommendedName>
        <fullName evidence="2">DUF8173 domain-containing protein</fullName>
    </recommendedName>
</protein>
<organism evidence="3 4">
    <name type="scientific">candidate division WOR_3 bacterium SM23_60</name>
    <dbReference type="NCBI Taxonomy" id="1703780"/>
    <lineage>
        <taxon>Bacteria</taxon>
        <taxon>Bacteria division WOR-3</taxon>
    </lineage>
</organism>
<name>A0A0S8G9I3_UNCW3</name>
<evidence type="ECO:0000313" key="3">
    <source>
        <dbReference type="EMBL" id="KPK69752.1"/>
    </source>
</evidence>
<feature type="domain" description="DUF8173" evidence="2">
    <location>
        <begin position="225"/>
        <end position="370"/>
    </location>
</feature>
<reference evidence="3 4" key="1">
    <citation type="journal article" date="2015" name="Microbiome">
        <title>Genomic resolution of linkages in carbon, nitrogen, and sulfur cycling among widespread estuary sediment bacteria.</title>
        <authorList>
            <person name="Baker B.J."/>
            <person name="Lazar C.S."/>
            <person name="Teske A.P."/>
            <person name="Dick G.J."/>
        </authorList>
    </citation>
    <scope>NUCLEOTIDE SEQUENCE [LARGE SCALE GENOMIC DNA]</scope>
    <source>
        <strain evidence="3">SM23_60</strain>
    </source>
</reference>
<dbReference type="Proteomes" id="UP000051096">
    <property type="component" value="Unassembled WGS sequence"/>
</dbReference>
<keyword evidence="1" id="KW-1133">Transmembrane helix</keyword>
<keyword evidence="1" id="KW-0812">Transmembrane</keyword>
<dbReference type="InterPro" id="IPR058486">
    <property type="entry name" value="DUF8173"/>
</dbReference>
<proteinExistence type="predicted"/>
<dbReference type="AlphaFoldDB" id="A0A0S8G9I3"/>
<evidence type="ECO:0000256" key="1">
    <source>
        <dbReference type="SAM" id="Phobius"/>
    </source>
</evidence>
<feature type="transmembrane region" description="Helical" evidence="1">
    <location>
        <begin position="273"/>
        <end position="295"/>
    </location>
</feature>
<evidence type="ECO:0000259" key="2">
    <source>
        <dbReference type="Pfam" id="PF26514"/>
    </source>
</evidence>
<feature type="transmembrane region" description="Helical" evidence="1">
    <location>
        <begin position="219"/>
        <end position="252"/>
    </location>
</feature>
<feature type="transmembrane region" description="Helical" evidence="1">
    <location>
        <begin position="301"/>
        <end position="319"/>
    </location>
</feature>
<gene>
    <name evidence="3" type="ORF">AMJ87_09965</name>
</gene>
<feature type="transmembrane region" description="Helical" evidence="1">
    <location>
        <begin position="357"/>
        <end position="378"/>
    </location>
</feature>